<reference evidence="3" key="1">
    <citation type="submission" date="2016-03" db="EMBL/GenBank/DDBJ databases">
        <authorList>
            <person name="Ploux O."/>
        </authorList>
    </citation>
    <scope>NUCLEOTIDE SEQUENCE</scope>
    <source>
        <strain evidence="3">UC10</strain>
    </source>
</reference>
<protein>
    <submittedName>
        <fullName evidence="3">Uncharacterized protein</fullName>
    </submittedName>
</protein>
<evidence type="ECO:0000256" key="1">
    <source>
        <dbReference type="SAM" id="MobiDB-lite"/>
    </source>
</evidence>
<dbReference type="AlphaFoldDB" id="A0A1Y5PKA6"/>
<feature type="region of interest" description="Disordered" evidence="1">
    <location>
        <begin position="59"/>
        <end position="80"/>
    </location>
</feature>
<gene>
    <name evidence="3" type="ORF">MHPYR_340020</name>
</gene>
<keyword evidence="2" id="KW-1133">Transmembrane helix</keyword>
<evidence type="ECO:0000256" key="2">
    <source>
        <dbReference type="SAM" id="Phobius"/>
    </source>
</evidence>
<dbReference type="EMBL" id="FLQS01000028">
    <property type="protein sequence ID" value="SBS76611.1"/>
    <property type="molecule type" value="Genomic_DNA"/>
</dbReference>
<accession>A0A1Y5PKA6</accession>
<sequence length="198" mass="20924">MTATPPYPSAGYPVPGGPYAPPAPRRNRKLIAAGVVLAILLAATALVIGIVLLVRPAPAPPADSSTPATTSTTPSSNTTDADRALCSAIAPLMAVDDQFSNAYARLGEAGTPARDAATPKFISDTQDWIRRIQPVLDQNPDADPYFRRSLQRYIDDQHLIVVDLTPGPLTAYTKTLFSDSVGAYSGPLHLCDGVGVKW</sequence>
<evidence type="ECO:0000313" key="3">
    <source>
        <dbReference type="EMBL" id="SBS76611.1"/>
    </source>
</evidence>
<keyword evidence="2" id="KW-0812">Transmembrane</keyword>
<name>A0A1Y5PKA6_9MYCO</name>
<proteinExistence type="predicted"/>
<feature type="transmembrane region" description="Helical" evidence="2">
    <location>
        <begin position="30"/>
        <end position="54"/>
    </location>
</feature>
<feature type="compositionally biased region" description="Low complexity" evidence="1">
    <location>
        <begin position="59"/>
        <end position="79"/>
    </location>
</feature>
<keyword evidence="2" id="KW-0472">Membrane</keyword>
<organism evidence="3">
    <name type="scientific">uncultured Mycobacterium sp</name>
    <dbReference type="NCBI Taxonomy" id="171292"/>
    <lineage>
        <taxon>Bacteria</taxon>
        <taxon>Bacillati</taxon>
        <taxon>Actinomycetota</taxon>
        <taxon>Actinomycetes</taxon>
        <taxon>Mycobacteriales</taxon>
        <taxon>Mycobacteriaceae</taxon>
        <taxon>Mycobacterium</taxon>
        <taxon>environmental samples</taxon>
    </lineage>
</organism>